<dbReference type="HOGENOM" id="CLU_144816_1_1_9"/>
<keyword evidence="3" id="KW-1185">Reference proteome</keyword>
<protein>
    <recommendedName>
        <fullName evidence="4">Branched-chain amino acid transport protein AzlD</fullName>
    </recommendedName>
</protein>
<name>B7AW14_9FIRM</name>
<gene>
    <name evidence="2" type="ORF">BACPEC_02914</name>
</gene>
<evidence type="ECO:0000256" key="1">
    <source>
        <dbReference type="SAM" id="Phobius"/>
    </source>
</evidence>
<feature type="transmembrane region" description="Helical" evidence="1">
    <location>
        <begin position="102"/>
        <end position="118"/>
    </location>
</feature>
<dbReference type="eggNOG" id="COG1687">
    <property type="taxonomic scope" value="Bacteria"/>
</dbReference>
<evidence type="ECO:0000313" key="3">
    <source>
        <dbReference type="Proteomes" id="UP000003136"/>
    </source>
</evidence>
<accession>B7AW14</accession>
<feature type="transmembrane region" description="Helical" evidence="1">
    <location>
        <begin position="52"/>
        <end position="70"/>
    </location>
</feature>
<dbReference type="AlphaFoldDB" id="B7AW14"/>
<organism evidence="2 3">
    <name type="scientific">[Bacteroides] pectinophilus ATCC 43243</name>
    <dbReference type="NCBI Taxonomy" id="483218"/>
    <lineage>
        <taxon>Bacteria</taxon>
        <taxon>Bacillati</taxon>
        <taxon>Bacillota</taxon>
        <taxon>Clostridia</taxon>
        <taxon>Eubacteriales</taxon>
    </lineage>
</organism>
<dbReference type="PIRSF" id="PIRSF003203">
    <property type="entry name" value="AzlD"/>
    <property type="match status" value="1"/>
</dbReference>
<dbReference type="EMBL" id="ABVQ01000037">
    <property type="protein sequence ID" value="EEC56405.1"/>
    <property type="molecule type" value="Genomic_DNA"/>
</dbReference>
<comment type="caution">
    <text evidence="2">The sequence shown here is derived from an EMBL/GenBank/DDBJ whole genome shotgun (WGS) entry which is preliminary data.</text>
</comment>
<dbReference type="Proteomes" id="UP000003136">
    <property type="component" value="Unassembled WGS sequence"/>
</dbReference>
<evidence type="ECO:0008006" key="4">
    <source>
        <dbReference type="Google" id="ProtNLM"/>
    </source>
</evidence>
<dbReference type="InterPro" id="IPR008407">
    <property type="entry name" value="Brnchd-chn_aa_trnsp_AzlD"/>
</dbReference>
<reference evidence="2 3" key="1">
    <citation type="submission" date="2008-11" db="EMBL/GenBank/DDBJ databases">
        <title>Draft genome sequence of Bacteroides pectinophilus (ATCC 43243).</title>
        <authorList>
            <person name="Sudarsanam P."/>
            <person name="Ley R."/>
            <person name="Guruge J."/>
            <person name="Turnbaugh P.J."/>
            <person name="Mahowald M."/>
            <person name="Liep D."/>
            <person name="Gordon J."/>
        </authorList>
    </citation>
    <scope>NUCLEOTIDE SEQUENCE [LARGE SCALE GENOMIC DNA]</scope>
    <source>
        <strain evidence="2 3">ATCC 43243</strain>
    </source>
</reference>
<keyword evidence="1" id="KW-1133">Transmembrane helix</keyword>
<keyword evidence="1" id="KW-0812">Transmembrane</keyword>
<feature type="transmembrane region" description="Helical" evidence="1">
    <location>
        <begin position="15"/>
        <end position="40"/>
    </location>
</feature>
<dbReference type="STRING" id="483218.BACPEC_02914"/>
<sequence length="119" mass="13061">MNTGMHPASGAGINIWYVCAAILISAVITFALRALPFILFKDNRSLPGWLRRLGKLLPSAIMAVLIVYCVKDIRDAMLPAGLLELIAVVIVAASYKWKHNTFLSILLGTAAYMVMIRMV</sequence>
<keyword evidence="1" id="KW-0472">Membrane</keyword>
<evidence type="ECO:0000313" key="2">
    <source>
        <dbReference type="EMBL" id="EEC56405.1"/>
    </source>
</evidence>
<dbReference type="Pfam" id="PF05437">
    <property type="entry name" value="AzlD"/>
    <property type="match status" value="1"/>
</dbReference>
<reference evidence="2 3" key="2">
    <citation type="submission" date="2008-11" db="EMBL/GenBank/DDBJ databases">
        <authorList>
            <person name="Fulton L."/>
            <person name="Clifton S."/>
            <person name="Fulton B."/>
            <person name="Xu J."/>
            <person name="Minx P."/>
            <person name="Pepin K.H."/>
            <person name="Johnson M."/>
            <person name="Bhonagiri V."/>
            <person name="Nash W.E."/>
            <person name="Mardis E.R."/>
            <person name="Wilson R.K."/>
        </authorList>
    </citation>
    <scope>NUCLEOTIDE SEQUENCE [LARGE SCALE GENOMIC DNA]</scope>
    <source>
        <strain evidence="2 3">ATCC 43243</strain>
    </source>
</reference>
<proteinExistence type="predicted"/>
<feature type="transmembrane region" description="Helical" evidence="1">
    <location>
        <begin position="76"/>
        <end position="95"/>
    </location>
</feature>